<reference evidence="2 3" key="1">
    <citation type="submission" date="2016-06" db="EMBL/GenBank/DDBJ databases">
        <title>Evolution of pathogenesis and genome organization in the Tremellales.</title>
        <authorList>
            <person name="Cuomo C."/>
            <person name="Litvintseva A."/>
            <person name="Heitman J."/>
            <person name="Chen Y."/>
            <person name="Sun S."/>
            <person name="Springer D."/>
            <person name="Dromer F."/>
            <person name="Young S."/>
            <person name="Zeng Q."/>
            <person name="Chapman S."/>
            <person name="Gujja S."/>
            <person name="Saif S."/>
            <person name="Birren B."/>
        </authorList>
    </citation>
    <scope>NUCLEOTIDE SEQUENCE [LARGE SCALE GENOMIC DNA]</scope>
    <source>
        <strain evidence="2 3">ATCC 28783</strain>
    </source>
</reference>
<feature type="region of interest" description="Disordered" evidence="1">
    <location>
        <begin position="1"/>
        <end position="46"/>
    </location>
</feature>
<protein>
    <submittedName>
        <fullName evidence="2">Uncharacterized protein</fullName>
    </submittedName>
</protein>
<name>A0A4Q1BGX5_TREME</name>
<feature type="region of interest" description="Disordered" evidence="1">
    <location>
        <begin position="363"/>
        <end position="395"/>
    </location>
</feature>
<comment type="caution">
    <text evidence="2">The sequence shown here is derived from an EMBL/GenBank/DDBJ whole genome shotgun (WGS) entry which is preliminary data.</text>
</comment>
<feature type="compositionally biased region" description="Polar residues" evidence="1">
    <location>
        <begin position="9"/>
        <end position="27"/>
    </location>
</feature>
<dbReference type="AlphaFoldDB" id="A0A4Q1BGX5"/>
<gene>
    <name evidence="2" type="ORF">M231_05874</name>
</gene>
<dbReference type="VEuPathDB" id="FungiDB:TREMEDRAFT_65117"/>
<evidence type="ECO:0000313" key="3">
    <source>
        <dbReference type="Proteomes" id="UP000289152"/>
    </source>
</evidence>
<organism evidence="2 3">
    <name type="scientific">Tremella mesenterica</name>
    <name type="common">Jelly fungus</name>
    <dbReference type="NCBI Taxonomy" id="5217"/>
    <lineage>
        <taxon>Eukaryota</taxon>
        <taxon>Fungi</taxon>
        <taxon>Dikarya</taxon>
        <taxon>Basidiomycota</taxon>
        <taxon>Agaricomycotina</taxon>
        <taxon>Tremellomycetes</taxon>
        <taxon>Tremellales</taxon>
        <taxon>Tremellaceae</taxon>
        <taxon>Tremella</taxon>
    </lineage>
</organism>
<keyword evidence="3" id="KW-1185">Reference proteome</keyword>
<proteinExistence type="predicted"/>
<dbReference type="EMBL" id="SDIL01000085">
    <property type="protein sequence ID" value="RXK36844.1"/>
    <property type="molecule type" value="Genomic_DNA"/>
</dbReference>
<accession>A0A4Q1BGX5</accession>
<dbReference type="InParanoid" id="A0A4Q1BGX5"/>
<dbReference type="Proteomes" id="UP000289152">
    <property type="component" value="Unassembled WGS sequence"/>
</dbReference>
<sequence>MTSQEHHPSTTTKENVGPSQEVRSSQVHHLVPFSPLKSPVDDKKAVPITSRELDQIKEPFVPVEGHPSLETVGALWLAVNGLPASLPDSIHTVNRRSVSSSIVHPVQKDVPKPSRGLEIPQENDGGHTPNDGGNLKNIEGKMKGEMDFLSALKIDPPTTDVVFGSDHLEEQVVASSPRFKLPAEKPHVTIKNDKTKSLANHLGLGWVTDRSGRTKTGAPSSPIRPSASLLPQLLKAPFTWGDTKREVFDPTGQHEKPDGVKGLLVELEEPDAKPKKLLPRDEDGIYSSIFGNQRATTGQWDVVREDAQRKVVNVDGHEGREVRHDWKDTGKKLIPREEKGIYSSTLRPHGSLEHSFPWIGWSSHQGQDEVGGIEGNGSHGGESYWAPSAESHETG</sequence>
<evidence type="ECO:0000313" key="2">
    <source>
        <dbReference type="EMBL" id="RXK36844.1"/>
    </source>
</evidence>
<evidence type="ECO:0000256" key="1">
    <source>
        <dbReference type="SAM" id="MobiDB-lite"/>
    </source>
</evidence>
<feature type="region of interest" description="Disordered" evidence="1">
    <location>
        <begin position="101"/>
        <end position="135"/>
    </location>
</feature>